<dbReference type="AlphaFoldDB" id="A0AAU6PFJ7"/>
<accession>A0AAU6PFJ7</accession>
<evidence type="ECO:0000313" key="1">
    <source>
        <dbReference type="EMBL" id="WXT99781.1"/>
    </source>
</evidence>
<gene>
    <name evidence="1" type="ORF">Ctma_0485</name>
</gene>
<name>A0AAU6PFJ7_9GAMM</name>
<dbReference type="EMBL" id="CP138327">
    <property type="protein sequence ID" value="WXT99781.1"/>
    <property type="molecule type" value="Genomic_DNA"/>
</dbReference>
<organism evidence="1">
    <name type="scientific">Catillopecten margaritatus gill symbiont</name>
    <dbReference type="NCBI Taxonomy" id="3083288"/>
    <lineage>
        <taxon>Bacteria</taxon>
        <taxon>Pseudomonadati</taxon>
        <taxon>Pseudomonadota</taxon>
        <taxon>Gammaproteobacteria</taxon>
        <taxon>sulfur-oxidizing symbionts</taxon>
    </lineage>
</organism>
<protein>
    <submittedName>
        <fullName evidence="1">Uncharacterized protein</fullName>
    </submittedName>
</protein>
<proteinExistence type="predicted"/>
<reference evidence="1" key="1">
    <citation type="submission" date="2023-10" db="EMBL/GenBank/DDBJ databases">
        <title>The first scallop-associated chemosynthetic bacterial symbiont.</title>
        <authorList>
            <person name="Lin Y.-T."/>
            <person name="Sun J."/>
            <person name="Ip J.C.-H."/>
            <person name="He X."/>
            <person name="Gao Z.-M."/>
            <person name="Perez M."/>
            <person name="Xu T."/>
            <person name="Qian P.-Y."/>
            <person name="Qiu J.-W."/>
        </authorList>
    </citation>
    <scope>NUCLEOTIDE SEQUENCE</scope>
    <source>
        <strain evidence="1">Gill1</strain>
    </source>
</reference>
<sequence length="64" mass="7349">MQKTKITLLTLLSFFTLQVFALDFVYSKHAWYGFESKGNEYAIYGTIASANNFWLGGNQFKTLN</sequence>